<evidence type="ECO:0000256" key="2">
    <source>
        <dbReference type="SAM" id="SignalP"/>
    </source>
</evidence>
<feature type="compositionally biased region" description="Polar residues" evidence="1">
    <location>
        <begin position="293"/>
        <end position="302"/>
    </location>
</feature>
<dbReference type="Pfam" id="PF13349">
    <property type="entry name" value="DUF4097"/>
    <property type="match status" value="1"/>
</dbReference>
<dbReference type="KEGG" id="tsa:AciPR4_1803"/>
<dbReference type="PANTHER" id="PTHR34094">
    <property type="match status" value="1"/>
</dbReference>
<sequence length="302" mass="31622">MMPFIRSSAAVLLFAATAVVLHAEDFTRTLPASGTPHVAVNTGSGYIHLVPGSSNEVRITGHVRKDNSWHFGNDEDRIRRIVSNPPIEQTPDGIFIGRNNDRDLFQHISIDYDVTLPAGSSIEARSGSGDIRARAFNGPFAAHTGSGDVEVGELGSNVRLDTGSGSIRANGVRGAAIARTGSGDIELHQTAPGDVRAETGSGSIRLQGINGGLRANTGSGDIEIQGQIATDWHIDTGSGSIRIALGRDAHFGVEASTGSGTVHTEQQIMMRGSLNPHRVTGSVNGGGPILHMQTGSGDIQIR</sequence>
<dbReference type="PANTHER" id="PTHR34094:SF1">
    <property type="entry name" value="PROTEIN FAM185A"/>
    <property type="match status" value="1"/>
</dbReference>
<keyword evidence="5" id="KW-1185">Reference proteome</keyword>
<evidence type="ECO:0000313" key="4">
    <source>
        <dbReference type="EMBL" id="ADV82609.1"/>
    </source>
</evidence>
<organism evidence="4 5">
    <name type="scientific">Terriglobus saanensis (strain ATCC BAA-1853 / DSM 23119 / SP1PR4)</name>
    <dbReference type="NCBI Taxonomy" id="401053"/>
    <lineage>
        <taxon>Bacteria</taxon>
        <taxon>Pseudomonadati</taxon>
        <taxon>Acidobacteriota</taxon>
        <taxon>Terriglobia</taxon>
        <taxon>Terriglobales</taxon>
        <taxon>Acidobacteriaceae</taxon>
        <taxon>Terriglobus</taxon>
    </lineage>
</organism>
<accession>E8V4Y1</accession>
<evidence type="ECO:0000259" key="3">
    <source>
        <dbReference type="Pfam" id="PF13349"/>
    </source>
</evidence>
<evidence type="ECO:0000313" key="5">
    <source>
        <dbReference type="Proteomes" id="UP000006844"/>
    </source>
</evidence>
<dbReference type="RefSeq" id="WP_013568342.1">
    <property type="nucleotide sequence ID" value="NC_014963.1"/>
</dbReference>
<dbReference type="AlphaFoldDB" id="E8V4Y1"/>
<protein>
    <recommendedName>
        <fullName evidence="3">DUF4097 domain-containing protein</fullName>
    </recommendedName>
</protein>
<dbReference type="Proteomes" id="UP000006844">
    <property type="component" value="Chromosome"/>
</dbReference>
<feature type="region of interest" description="Disordered" evidence="1">
    <location>
        <begin position="280"/>
        <end position="302"/>
    </location>
</feature>
<feature type="domain" description="DUF4097" evidence="3">
    <location>
        <begin position="114"/>
        <end position="301"/>
    </location>
</feature>
<dbReference type="STRING" id="401053.AciPR4_1803"/>
<name>E8V4Y1_TERSS</name>
<keyword evidence="2" id="KW-0732">Signal</keyword>
<dbReference type="EMBL" id="CP002467">
    <property type="protein sequence ID" value="ADV82609.1"/>
    <property type="molecule type" value="Genomic_DNA"/>
</dbReference>
<dbReference type="HOGENOM" id="CLU_972422_0_0_0"/>
<feature type="signal peptide" evidence="2">
    <location>
        <begin position="1"/>
        <end position="23"/>
    </location>
</feature>
<proteinExistence type="predicted"/>
<reference evidence="4 5" key="1">
    <citation type="journal article" date="2012" name="Stand. Genomic Sci.">
        <title>Complete genome sequence of Terriglobus saanensis type strain SP1PR4(T), an Acidobacteria from tundra soil.</title>
        <authorList>
            <person name="Rawat S.R."/>
            <person name="Mannisto M.K."/>
            <person name="Starovoytov V."/>
            <person name="Goodwin L."/>
            <person name="Nolan M."/>
            <person name="Hauser L."/>
            <person name="Land M."/>
            <person name="Davenport K.W."/>
            <person name="Woyke T."/>
            <person name="Haggblom M.M."/>
        </authorList>
    </citation>
    <scope>NUCLEOTIDE SEQUENCE</scope>
    <source>
        <strain evidence="5">ATCC BAA-1853 / DSM 23119 / SP1PR4</strain>
    </source>
</reference>
<feature type="chain" id="PRO_5003232427" description="DUF4097 domain-containing protein" evidence="2">
    <location>
        <begin position="24"/>
        <end position="302"/>
    </location>
</feature>
<dbReference type="Gene3D" id="2.160.20.120">
    <property type="match status" value="1"/>
</dbReference>
<dbReference type="OrthoDB" id="113158at2"/>
<dbReference type="eggNOG" id="COG3595">
    <property type="taxonomic scope" value="Bacteria"/>
</dbReference>
<gene>
    <name evidence="4" type="ordered locus">AciPR4_1803</name>
</gene>
<evidence type="ECO:0000256" key="1">
    <source>
        <dbReference type="SAM" id="MobiDB-lite"/>
    </source>
</evidence>
<dbReference type="InterPro" id="IPR025164">
    <property type="entry name" value="Toastrack_DUF4097"/>
</dbReference>